<evidence type="ECO:0000313" key="15">
    <source>
        <dbReference type="Proteomes" id="UP000663829"/>
    </source>
</evidence>
<name>A0A814W271_9BILA</name>
<comment type="caution">
    <text evidence="13">The sequence shown here is derived from an EMBL/GenBank/DDBJ whole genome shotgun (WGS) entry which is preliminary data.</text>
</comment>
<evidence type="ECO:0000313" key="14">
    <source>
        <dbReference type="EMBL" id="CAF3960826.1"/>
    </source>
</evidence>
<evidence type="ECO:0000256" key="2">
    <source>
        <dbReference type="ARBA" id="ARBA00004141"/>
    </source>
</evidence>
<dbReference type="Pfam" id="PF03188">
    <property type="entry name" value="Cytochrom_B561"/>
    <property type="match status" value="1"/>
</dbReference>
<sequence length="275" mass="30921">MSQESSWSWIQDSITEDLIEDLIEDLGARVFVILAQLIGLTSLIFVGIWMGSYAGGFAWQSDPDLEFNLHPLLMTIGIIFLYGNSILVYRVFSDVQKLKVKILHATLLALSLIIGSVGLKAVFDSHNLAKPKPHANLQSLHSWVGLGIVILFGLQWLCGFISFLYPKLSKEARSFYLPTHKFWGITIFFLAVANVLMGTMEYATELNAFSTYKSHGIIVNVFGICIILFAILIIYILTERSFERVKPDGDDDHITLMNVRNGLNDDESRTPLMDE</sequence>
<keyword evidence="10 11" id="KW-0472">Membrane</keyword>
<dbReference type="InterPro" id="IPR043205">
    <property type="entry name" value="CYB561/CYBRD1-like"/>
</dbReference>
<feature type="transmembrane region" description="Helical" evidence="11">
    <location>
        <begin position="30"/>
        <end position="52"/>
    </location>
</feature>
<keyword evidence="8 11" id="KW-1133">Transmembrane helix</keyword>
<evidence type="ECO:0000256" key="4">
    <source>
        <dbReference type="ARBA" id="ARBA00022617"/>
    </source>
</evidence>
<keyword evidence="6" id="KW-0479">Metal-binding</keyword>
<evidence type="ECO:0000313" key="13">
    <source>
        <dbReference type="EMBL" id="CAF1196404.1"/>
    </source>
</evidence>
<keyword evidence="5 11" id="KW-0812">Transmembrane</keyword>
<protein>
    <recommendedName>
        <fullName evidence="12">Cytochrome b561 domain-containing protein</fullName>
    </recommendedName>
</protein>
<comment type="subcellular location">
    <subcellularLocation>
        <location evidence="2">Membrane</location>
        <topology evidence="2">Multi-pass membrane protein</topology>
    </subcellularLocation>
</comment>
<keyword evidence="3" id="KW-0813">Transport</keyword>
<proteinExistence type="predicted"/>
<keyword evidence="9" id="KW-0408">Iron</keyword>
<evidence type="ECO:0000256" key="10">
    <source>
        <dbReference type="ARBA" id="ARBA00023136"/>
    </source>
</evidence>
<dbReference type="Proteomes" id="UP000663829">
    <property type="component" value="Unassembled WGS sequence"/>
</dbReference>
<keyword evidence="15" id="KW-1185">Reference proteome</keyword>
<dbReference type="Gene3D" id="1.20.120.1770">
    <property type="match status" value="1"/>
</dbReference>
<feature type="transmembrane region" description="Helical" evidence="11">
    <location>
        <begin position="72"/>
        <end position="92"/>
    </location>
</feature>
<evidence type="ECO:0000256" key="1">
    <source>
        <dbReference type="ARBA" id="ARBA00001970"/>
    </source>
</evidence>
<evidence type="ECO:0000259" key="12">
    <source>
        <dbReference type="PROSITE" id="PS50939"/>
    </source>
</evidence>
<feature type="transmembrane region" description="Helical" evidence="11">
    <location>
        <begin position="143"/>
        <end position="165"/>
    </location>
</feature>
<evidence type="ECO:0000256" key="8">
    <source>
        <dbReference type="ARBA" id="ARBA00022989"/>
    </source>
</evidence>
<dbReference type="PANTHER" id="PTHR10106:SF0">
    <property type="entry name" value="LD36721P"/>
    <property type="match status" value="1"/>
</dbReference>
<feature type="transmembrane region" description="Helical" evidence="11">
    <location>
        <begin position="177"/>
        <end position="197"/>
    </location>
</feature>
<evidence type="ECO:0000256" key="9">
    <source>
        <dbReference type="ARBA" id="ARBA00023004"/>
    </source>
</evidence>
<evidence type="ECO:0000256" key="7">
    <source>
        <dbReference type="ARBA" id="ARBA00022982"/>
    </source>
</evidence>
<comment type="cofactor">
    <cofactor evidence="1">
        <name>heme b</name>
        <dbReference type="ChEBI" id="CHEBI:60344"/>
    </cofactor>
</comment>
<dbReference type="FunFam" id="1.20.120.1770:FF:000001">
    <property type="entry name" value="Cytochrome b reductase 1"/>
    <property type="match status" value="1"/>
</dbReference>
<dbReference type="EMBL" id="CAJNOQ010008409">
    <property type="protein sequence ID" value="CAF1196404.1"/>
    <property type="molecule type" value="Genomic_DNA"/>
</dbReference>
<reference evidence="13" key="1">
    <citation type="submission" date="2021-02" db="EMBL/GenBank/DDBJ databases">
        <authorList>
            <person name="Nowell W R."/>
        </authorList>
    </citation>
    <scope>NUCLEOTIDE SEQUENCE</scope>
</reference>
<keyword evidence="4" id="KW-0349">Heme</keyword>
<feature type="transmembrane region" description="Helical" evidence="11">
    <location>
        <begin position="217"/>
        <end position="237"/>
    </location>
</feature>
<evidence type="ECO:0000256" key="6">
    <source>
        <dbReference type="ARBA" id="ARBA00022723"/>
    </source>
</evidence>
<dbReference type="AlphaFoldDB" id="A0A814W271"/>
<dbReference type="PROSITE" id="PS50939">
    <property type="entry name" value="CYTOCHROME_B561"/>
    <property type="match status" value="1"/>
</dbReference>
<dbReference type="GO" id="GO:0016491">
    <property type="term" value="F:oxidoreductase activity"/>
    <property type="evidence" value="ECO:0007669"/>
    <property type="project" value="InterPro"/>
</dbReference>
<evidence type="ECO:0000256" key="5">
    <source>
        <dbReference type="ARBA" id="ARBA00022692"/>
    </source>
</evidence>
<evidence type="ECO:0000256" key="3">
    <source>
        <dbReference type="ARBA" id="ARBA00022448"/>
    </source>
</evidence>
<dbReference type="InterPro" id="IPR006593">
    <property type="entry name" value="Cyt_b561/ferric_Rdtase_TM"/>
</dbReference>
<evidence type="ECO:0000256" key="11">
    <source>
        <dbReference type="SAM" id="Phobius"/>
    </source>
</evidence>
<feature type="domain" description="Cytochrome b561" evidence="12">
    <location>
        <begin position="34"/>
        <end position="238"/>
    </location>
</feature>
<dbReference type="GO" id="GO:0046872">
    <property type="term" value="F:metal ion binding"/>
    <property type="evidence" value="ECO:0007669"/>
    <property type="project" value="UniProtKB-KW"/>
</dbReference>
<dbReference type="SMART" id="SM00665">
    <property type="entry name" value="B561"/>
    <property type="match status" value="1"/>
</dbReference>
<dbReference type="OrthoDB" id="907479at2759"/>
<gene>
    <name evidence="13" type="ORF">GPM918_LOCUS23485</name>
    <name evidence="14" type="ORF">SRO942_LOCUS23485</name>
</gene>
<dbReference type="GO" id="GO:0016020">
    <property type="term" value="C:membrane"/>
    <property type="evidence" value="ECO:0007669"/>
    <property type="project" value="UniProtKB-SubCell"/>
</dbReference>
<dbReference type="EMBL" id="CAJOBC010008411">
    <property type="protein sequence ID" value="CAF3960826.1"/>
    <property type="molecule type" value="Genomic_DNA"/>
</dbReference>
<accession>A0A814W271</accession>
<dbReference type="Proteomes" id="UP000681722">
    <property type="component" value="Unassembled WGS sequence"/>
</dbReference>
<keyword evidence="7" id="KW-0249">Electron transport</keyword>
<dbReference type="PANTHER" id="PTHR10106">
    <property type="entry name" value="CYTOCHROME B561-RELATED"/>
    <property type="match status" value="1"/>
</dbReference>
<organism evidence="13 15">
    <name type="scientific">Didymodactylos carnosus</name>
    <dbReference type="NCBI Taxonomy" id="1234261"/>
    <lineage>
        <taxon>Eukaryota</taxon>
        <taxon>Metazoa</taxon>
        <taxon>Spiralia</taxon>
        <taxon>Gnathifera</taxon>
        <taxon>Rotifera</taxon>
        <taxon>Eurotatoria</taxon>
        <taxon>Bdelloidea</taxon>
        <taxon>Philodinida</taxon>
        <taxon>Philodinidae</taxon>
        <taxon>Didymodactylos</taxon>
    </lineage>
</organism>
<feature type="transmembrane region" description="Helical" evidence="11">
    <location>
        <begin position="104"/>
        <end position="123"/>
    </location>
</feature>